<sequence>MVIFCSYRQNQFSVHSTWRLYLSNRDPTKHARKYGLVILFSVMFPNFPIERSSDTGVTENCQGLAQQID</sequence>
<dbReference type="EMBL" id="KN835155">
    <property type="protein sequence ID" value="KIK46788.1"/>
    <property type="molecule type" value="Genomic_DNA"/>
</dbReference>
<proteinExistence type="predicted"/>
<dbReference type="Proteomes" id="UP000054485">
    <property type="component" value="Unassembled WGS sequence"/>
</dbReference>
<reference evidence="1 2" key="1">
    <citation type="submission" date="2014-04" db="EMBL/GenBank/DDBJ databases">
        <authorList>
            <consortium name="DOE Joint Genome Institute"/>
            <person name="Kuo A."/>
            <person name="Ruytinx J."/>
            <person name="Rineau F."/>
            <person name="Colpaert J."/>
            <person name="Kohler A."/>
            <person name="Nagy L.G."/>
            <person name="Floudas D."/>
            <person name="Copeland A."/>
            <person name="Barry K.W."/>
            <person name="Cichocki N."/>
            <person name="Veneault-Fourrey C."/>
            <person name="LaButti K."/>
            <person name="Lindquist E.A."/>
            <person name="Lipzen A."/>
            <person name="Lundell T."/>
            <person name="Morin E."/>
            <person name="Murat C."/>
            <person name="Sun H."/>
            <person name="Tunlid A."/>
            <person name="Henrissat B."/>
            <person name="Grigoriev I.V."/>
            <person name="Hibbett D.S."/>
            <person name="Martin F."/>
            <person name="Nordberg H.P."/>
            <person name="Cantor M.N."/>
            <person name="Hua S.X."/>
        </authorList>
    </citation>
    <scope>NUCLEOTIDE SEQUENCE [LARGE SCALE GENOMIC DNA]</scope>
    <source>
        <strain evidence="1 2">UH-Slu-Lm8-n1</strain>
    </source>
</reference>
<evidence type="ECO:0000313" key="2">
    <source>
        <dbReference type="Proteomes" id="UP000054485"/>
    </source>
</evidence>
<dbReference type="InParanoid" id="A0A0D0BUU3"/>
<accession>A0A0D0BUU3</accession>
<gene>
    <name evidence="1" type="ORF">CY34DRAFT_800136</name>
</gene>
<name>A0A0D0BUU3_9AGAM</name>
<keyword evidence="2" id="KW-1185">Reference proteome</keyword>
<protein>
    <submittedName>
        <fullName evidence="1">Unplaced genomic scaffold CY34scaffold_24, whole genome shotgun sequence</fullName>
    </submittedName>
</protein>
<evidence type="ECO:0000313" key="1">
    <source>
        <dbReference type="EMBL" id="KIK46788.1"/>
    </source>
</evidence>
<organism evidence="1 2">
    <name type="scientific">Suillus luteus UH-Slu-Lm8-n1</name>
    <dbReference type="NCBI Taxonomy" id="930992"/>
    <lineage>
        <taxon>Eukaryota</taxon>
        <taxon>Fungi</taxon>
        <taxon>Dikarya</taxon>
        <taxon>Basidiomycota</taxon>
        <taxon>Agaricomycotina</taxon>
        <taxon>Agaricomycetes</taxon>
        <taxon>Agaricomycetidae</taxon>
        <taxon>Boletales</taxon>
        <taxon>Suillineae</taxon>
        <taxon>Suillaceae</taxon>
        <taxon>Suillus</taxon>
    </lineage>
</organism>
<dbReference type="OrthoDB" id="10559606at2759"/>
<dbReference type="AlphaFoldDB" id="A0A0D0BUU3"/>
<reference evidence="2" key="2">
    <citation type="submission" date="2015-01" db="EMBL/GenBank/DDBJ databases">
        <title>Evolutionary Origins and Diversification of the Mycorrhizal Mutualists.</title>
        <authorList>
            <consortium name="DOE Joint Genome Institute"/>
            <consortium name="Mycorrhizal Genomics Consortium"/>
            <person name="Kohler A."/>
            <person name="Kuo A."/>
            <person name="Nagy L.G."/>
            <person name="Floudas D."/>
            <person name="Copeland A."/>
            <person name="Barry K.W."/>
            <person name="Cichocki N."/>
            <person name="Veneault-Fourrey C."/>
            <person name="LaButti K."/>
            <person name="Lindquist E.A."/>
            <person name="Lipzen A."/>
            <person name="Lundell T."/>
            <person name="Morin E."/>
            <person name="Murat C."/>
            <person name="Riley R."/>
            <person name="Ohm R."/>
            <person name="Sun H."/>
            <person name="Tunlid A."/>
            <person name="Henrissat B."/>
            <person name="Grigoriev I.V."/>
            <person name="Hibbett D.S."/>
            <person name="Martin F."/>
        </authorList>
    </citation>
    <scope>NUCLEOTIDE SEQUENCE [LARGE SCALE GENOMIC DNA]</scope>
    <source>
        <strain evidence="2">UH-Slu-Lm8-n1</strain>
    </source>
</reference>
<dbReference type="HOGENOM" id="CLU_2777608_0_0_1"/>